<dbReference type="EMBL" id="SMOL01000559">
    <property type="protein sequence ID" value="KAB2605471.1"/>
    <property type="molecule type" value="Genomic_DNA"/>
</dbReference>
<organism evidence="1 2">
    <name type="scientific">Pyrus ussuriensis x Pyrus communis</name>
    <dbReference type="NCBI Taxonomy" id="2448454"/>
    <lineage>
        <taxon>Eukaryota</taxon>
        <taxon>Viridiplantae</taxon>
        <taxon>Streptophyta</taxon>
        <taxon>Embryophyta</taxon>
        <taxon>Tracheophyta</taxon>
        <taxon>Spermatophyta</taxon>
        <taxon>Magnoliopsida</taxon>
        <taxon>eudicotyledons</taxon>
        <taxon>Gunneridae</taxon>
        <taxon>Pentapetalae</taxon>
        <taxon>rosids</taxon>
        <taxon>fabids</taxon>
        <taxon>Rosales</taxon>
        <taxon>Rosaceae</taxon>
        <taxon>Amygdaloideae</taxon>
        <taxon>Maleae</taxon>
        <taxon>Pyrus</taxon>
    </lineage>
</organism>
<name>A0A5N5FV64_9ROSA</name>
<accession>A0A5N5FV64</accession>
<evidence type="ECO:0000313" key="1">
    <source>
        <dbReference type="EMBL" id="KAB2605471.1"/>
    </source>
</evidence>
<dbReference type="Proteomes" id="UP000327157">
    <property type="component" value="Chromosome 11"/>
</dbReference>
<proteinExistence type="predicted"/>
<evidence type="ECO:0000313" key="2">
    <source>
        <dbReference type="Proteomes" id="UP000327157"/>
    </source>
</evidence>
<reference evidence="1 2" key="3">
    <citation type="submission" date="2019-11" db="EMBL/GenBank/DDBJ databases">
        <title>A de novo genome assembly of a pear dwarfing rootstock.</title>
        <authorList>
            <person name="Wang F."/>
            <person name="Wang J."/>
            <person name="Li S."/>
            <person name="Zhang Y."/>
            <person name="Fang M."/>
            <person name="Ma L."/>
            <person name="Zhao Y."/>
            <person name="Jiang S."/>
        </authorList>
    </citation>
    <scope>NUCLEOTIDE SEQUENCE [LARGE SCALE GENOMIC DNA]</scope>
    <source>
        <strain evidence="1">S2</strain>
        <tissue evidence="1">Leaf</tissue>
    </source>
</reference>
<reference evidence="2" key="2">
    <citation type="submission" date="2019-10" db="EMBL/GenBank/DDBJ databases">
        <title>A de novo genome assembly of a pear dwarfing rootstock.</title>
        <authorList>
            <person name="Wang F."/>
            <person name="Wang J."/>
            <person name="Li S."/>
            <person name="Zhang Y."/>
            <person name="Fang M."/>
            <person name="Ma L."/>
            <person name="Zhao Y."/>
            <person name="Jiang S."/>
        </authorList>
    </citation>
    <scope>NUCLEOTIDE SEQUENCE [LARGE SCALE GENOMIC DNA]</scope>
</reference>
<gene>
    <name evidence="1" type="ORF">D8674_005188</name>
</gene>
<reference evidence="1 2" key="1">
    <citation type="submission" date="2019-09" db="EMBL/GenBank/DDBJ databases">
        <authorList>
            <person name="Ou C."/>
        </authorList>
    </citation>
    <scope>NUCLEOTIDE SEQUENCE [LARGE SCALE GENOMIC DNA]</scope>
    <source>
        <strain evidence="1">S2</strain>
        <tissue evidence="1">Leaf</tissue>
    </source>
</reference>
<comment type="caution">
    <text evidence="1">The sequence shown here is derived from an EMBL/GenBank/DDBJ whole genome shotgun (WGS) entry which is preliminary data.</text>
</comment>
<keyword evidence="2" id="KW-1185">Reference proteome</keyword>
<sequence>MELQIFGSCRKDERENIELKGRQRRVSADLDGGERRYQRGALQYLLQVKWMRSTEMDGFQVKTLFFWFLLLDMERETAN</sequence>
<protein>
    <submittedName>
        <fullName evidence="1">GTP-binding protein</fullName>
    </submittedName>
</protein>
<dbReference type="AlphaFoldDB" id="A0A5N5FV64"/>